<evidence type="ECO:0000259" key="2">
    <source>
        <dbReference type="PROSITE" id="PS50943"/>
    </source>
</evidence>
<dbReference type="InterPro" id="IPR011990">
    <property type="entry name" value="TPR-like_helical_dom_sf"/>
</dbReference>
<dbReference type="InterPro" id="IPR050807">
    <property type="entry name" value="TransReg_Diox_bact_type"/>
</dbReference>
<dbReference type="AlphaFoldDB" id="A0A927KA68"/>
<evidence type="ECO:0000313" key="4">
    <source>
        <dbReference type="Proteomes" id="UP000616839"/>
    </source>
</evidence>
<evidence type="ECO:0000313" key="3">
    <source>
        <dbReference type="EMBL" id="MBD8870596.1"/>
    </source>
</evidence>
<dbReference type="PANTHER" id="PTHR46797">
    <property type="entry name" value="HTH-TYPE TRANSCRIPTIONAL REGULATOR"/>
    <property type="match status" value="1"/>
</dbReference>
<dbReference type="EMBL" id="JACYXZ010000003">
    <property type="protein sequence ID" value="MBD8870596.1"/>
    <property type="molecule type" value="Genomic_DNA"/>
</dbReference>
<dbReference type="Proteomes" id="UP000616839">
    <property type="component" value="Unassembled WGS sequence"/>
</dbReference>
<comment type="caution">
    <text evidence="3">The sequence shown here is derived from an EMBL/GenBank/DDBJ whole genome shotgun (WGS) entry which is preliminary data.</text>
</comment>
<dbReference type="PANTHER" id="PTHR46797:SF1">
    <property type="entry name" value="METHYLPHOSPHONATE SYNTHASE"/>
    <property type="match status" value="1"/>
</dbReference>
<dbReference type="InterPro" id="IPR001387">
    <property type="entry name" value="Cro/C1-type_HTH"/>
</dbReference>
<gene>
    <name evidence="3" type="ORF">IE331_13250</name>
</gene>
<name>A0A927KA68_9ACTN</name>
<dbReference type="CDD" id="cd00093">
    <property type="entry name" value="HTH_XRE"/>
    <property type="match status" value="1"/>
</dbReference>
<dbReference type="Gene3D" id="1.10.260.40">
    <property type="entry name" value="lambda repressor-like DNA-binding domains"/>
    <property type="match status" value="1"/>
</dbReference>
<keyword evidence="4" id="KW-1185">Reference proteome</keyword>
<keyword evidence="1" id="KW-0238">DNA-binding</keyword>
<dbReference type="RefSeq" id="WP_192143879.1">
    <property type="nucleotide sequence ID" value="NZ_JACYXZ010000003.1"/>
</dbReference>
<dbReference type="PROSITE" id="PS50943">
    <property type="entry name" value="HTH_CROC1"/>
    <property type="match status" value="1"/>
</dbReference>
<evidence type="ECO:0000256" key="1">
    <source>
        <dbReference type="ARBA" id="ARBA00023125"/>
    </source>
</evidence>
<accession>A0A927KA68</accession>
<dbReference type="SMART" id="SM00530">
    <property type="entry name" value="HTH_XRE"/>
    <property type="match status" value="1"/>
</dbReference>
<organism evidence="3 4">
    <name type="scientific">Nocardioides donggukensis</name>
    <dbReference type="NCBI Taxonomy" id="2774019"/>
    <lineage>
        <taxon>Bacteria</taxon>
        <taxon>Bacillati</taxon>
        <taxon>Actinomycetota</taxon>
        <taxon>Actinomycetes</taxon>
        <taxon>Propionibacteriales</taxon>
        <taxon>Nocardioidaceae</taxon>
        <taxon>Nocardioides</taxon>
    </lineage>
</organism>
<proteinExistence type="predicted"/>
<reference evidence="3" key="1">
    <citation type="submission" date="2020-09" db="EMBL/GenBank/DDBJ databases">
        <title>Nocardioides sp. strain MJB4 16S ribosomal RNA gene Genome sequencing and assembly.</title>
        <authorList>
            <person name="Kim I."/>
        </authorList>
    </citation>
    <scope>NUCLEOTIDE SEQUENCE</scope>
    <source>
        <strain evidence="3">MJB4</strain>
    </source>
</reference>
<dbReference type="InterPro" id="IPR010982">
    <property type="entry name" value="Lambda_DNA-bd_dom_sf"/>
</dbReference>
<feature type="domain" description="HTH cro/C1-type" evidence="2">
    <location>
        <begin position="21"/>
        <end position="74"/>
    </location>
</feature>
<dbReference type="SUPFAM" id="SSF48452">
    <property type="entry name" value="TPR-like"/>
    <property type="match status" value="1"/>
</dbReference>
<dbReference type="Pfam" id="PF01381">
    <property type="entry name" value="HTH_3"/>
    <property type="match status" value="1"/>
</dbReference>
<protein>
    <submittedName>
        <fullName evidence="3">Helix-turn-helix domain-containing protein</fullName>
    </submittedName>
</protein>
<dbReference type="SUPFAM" id="SSF47413">
    <property type="entry name" value="lambda repressor-like DNA-binding domains"/>
    <property type="match status" value="1"/>
</dbReference>
<dbReference type="Gene3D" id="1.25.40.10">
    <property type="entry name" value="Tetratricopeptide repeat domain"/>
    <property type="match status" value="1"/>
</dbReference>
<dbReference type="GO" id="GO:0005829">
    <property type="term" value="C:cytosol"/>
    <property type="evidence" value="ECO:0007669"/>
    <property type="project" value="TreeGrafter"/>
</dbReference>
<dbReference type="GO" id="GO:0003700">
    <property type="term" value="F:DNA-binding transcription factor activity"/>
    <property type="evidence" value="ECO:0007669"/>
    <property type="project" value="TreeGrafter"/>
</dbReference>
<dbReference type="GO" id="GO:0003677">
    <property type="term" value="F:DNA binding"/>
    <property type="evidence" value="ECO:0007669"/>
    <property type="project" value="UniProtKB-KW"/>
</dbReference>
<sequence>MDTRQAELLSAIDPAELGRRLRAARIAQGLTQADLSGPGMSVGYVSRMESGQRRPTAKVLTELAGRLGAPLEQFLGGVAPREVDEIRLTLDYAELSLESGEPVEAEAKVRDALERIQPGSLEDLAERGRFLLARCFEAQGLTDDAILAYEALVNGGATGLVHLKAGIGLSRTYRESGDLTRAIDNGEKILANLADTGLDSSDESVQLAVSVASAHFERGDSGHAVRICRTAIAKAEALGSATARASAYWNASAMQAERGDVRAAVPLAEMALNLLSEGRDARNLSRLRAQLGRMQLALDPPELEHARGNLEQATQDLAWSSASPAEFASIELELARAHYLAGDLRASRDLLMQVQAAVAGDAPLLAADAKALEGQLCACAGDTAGATAAFLQATRVLTGVGADRGAAQLWFDLAGLLDEYGLAEEARDAYRRAAASAGLRARTSTPSRTLV</sequence>